<dbReference type="Proteomes" id="UP000294593">
    <property type="component" value="Unassembled WGS sequence"/>
</dbReference>
<name>A0A4R6R769_9BURK</name>
<comment type="caution">
    <text evidence="3">The sequence shown here is derived from an EMBL/GenBank/DDBJ whole genome shotgun (WGS) entry which is preliminary data.</text>
</comment>
<proteinExistence type="predicted"/>
<keyword evidence="2" id="KW-0732">Signal</keyword>
<accession>A0A4R6R769</accession>
<feature type="region of interest" description="Disordered" evidence="1">
    <location>
        <begin position="165"/>
        <end position="221"/>
    </location>
</feature>
<organism evidence="3 4">
    <name type="scientific">Aquabacterium commune</name>
    <dbReference type="NCBI Taxonomy" id="70586"/>
    <lineage>
        <taxon>Bacteria</taxon>
        <taxon>Pseudomonadati</taxon>
        <taxon>Pseudomonadota</taxon>
        <taxon>Betaproteobacteria</taxon>
        <taxon>Burkholderiales</taxon>
        <taxon>Aquabacterium</taxon>
    </lineage>
</organism>
<evidence type="ECO:0000256" key="2">
    <source>
        <dbReference type="SAM" id="SignalP"/>
    </source>
</evidence>
<sequence>MTRPPSFAQTLRAQRAVSVALATVAAVGALAAVSTPSPTLAQLADPTRAPYVLPRNAAPSPGAAGLNPATAALLRQAGVPAGALAGESAGEAATRAAPPPPPKPRHRLTSVMLGNGAGRSVAIIDGEVYRVGDKVQGATLTAIDATGVLLGSGKGAARLSLFARQPEGAASAPSANHAKDKGPASPGGSAQPEAAPTAMPQGQANAFPSLQNGARPDKDTP</sequence>
<dbReference type="EMBL" id="SNXW01000007">
    <property type="protein sequence ID" value="TDP81712.1"/>
    <property type="molecule type" value="Genomic_DNA"/>
</dbReference>
<evidence type="ECO:0000256" key="1">
    <source>
        <dbReference type="SAM" id="MobiDB-lite"/>
    </source>
</evidence>
<feature type="signal peptide" evidence="2">
    <location>
        <begin position="1"/>
        <end position="31"/>
    </location>
</feature>
<protein>
    <recommendedName>
        <fullName evidence="5">Type IV pilus biogenesis protein PilP</fullName>
    </recommendedName>
</protein>
<keyword evidence="4" id="KW-1185">Reference proteome</keyword>
<evidence type="ECO:0008006" key="5">
    <source>
        <dbReference type="Google" id="ProtNLM"/>
    </source>
</evidence>
<feature type="chain" id="PRO_5020906861" description="Type IV pilus biogenesis protein PilP" evidence="2">
    <location>
        <begin position="32"/>
        <end position="221"/>
    </location>
</feature>
<feature type="region of interest" description="Disordered" evidence="1">
    <location>
        <begin position="86"/>
        <end position="109"/>
    </location>
</feature>
<dbReference type="RefSeq" id="WP_133609880.1">
    <property type="nucleotide sequence ID" value="NZ_SNXW01000007.1"/>
</dbReference>
<evidence type="ECO:0000313" key="4">
    <source>
        <dbReference type="Proteomes" id="UP000294593"/>
    </source>
</evidence>
<evidence type="ECO:0000313" key="3">
    <source>
        <dbReference type="EMBL" id="TDP81712.1"/>
    </source>
</evidence>
<feature type="compositionally biased region" description="Polar residues" evidence="1">
    <location>
        <begin position="200"/>
        <end position="212"/>
    </location>
</feature>
<dbReference type="AlphaFoldDB" id="A0A4R6R769"/>
<feature type="compositionally biased region" description="Low complexity" evidence="1">
    <location>
        <begin position="86"/>
        <end position="96"/>
    </location>
</feature>
<reference evidence="3 4" key="1">
    <citation type="submission" date="2019-03" db="EMBL/GenBank/DDBJ databases">
        <title>Genomic Encyclopedia of Type Strains, Phase IV (KMG-IV): sequencing the most valuable type-strain genomes for metagenomic binning, comparative biology and taxonomic classification.</title>
        <authorList>
            <person name="Goeker M."/>
        </authorList>
    </citation>
    <scope>NUCLEOTIDE SEQUENCE [LARGE SCALE GENOMIC DNA]</scope>
    <source>
        <strain evidence="3 4">DSM 11901</strain>
    </source>
</reference>
<gene>
    <name evidence="3" type="ORF">EV672_107143</name>
</gene>